<evidence type="ECO:0000256" key="8">
    <source>
        <dbReference type="ARBA" id="ARBA00022801"/>
    </source>
</evidence>
<gene>
    <name evidence="18" type="ORF">AB7P39_04050</name>
</gene>
<evidence type="ECO:0000256" key="13">
    <source>
        <dbReference type="RuleBase" id="RU361174"/>
    </source>
</evidence>
<organism evidence="18 19">
    <name type="scientific">Microbacterium plantarum</name>
    <dbReference type="NCBI Taxonomy" id="1816425"/>
    <lineage>
        <taxon>Bacteria</taxon>
        <taxon>Bacillati</taxon>
        <taxon>Actinomycetota</taxon>
        <taxon>Actinomycetes</taxon>
        <taxon>Micrococcales</taxon>
        <taxon>Microbacteriaceae</taxon>
        <taxon>Microbacterium</taxon>
    </lineage>
</organism>
<accession>A0ABV5EQF0</accession>
<dbReference type="Pfam" id="PF06452">
    <property type="entry name" value="CBM9_1"/>
    <property type="match status" value="1"/>
</dbReference>
<keyword evidence="19" id="KW-1185">Reference proteome</keyword>
<feature type="domain" description="GH10" evidence="17">
    <location>
        <begin position="349"/>
        <end position="692"/>
    </location>
</feature>
<evidence type="ECO:0000256" key="15">
    <source>
        <dbReference type="SAM" id="SignalP"/>
    </source>
</evidence>
<dbReference type="Gene3D" id="2.60.40.1190">
    <property type="match status" value="1"/>
</dbReference>
<dbReference type="SUPFAM" id="SSF49785">
    <property type="entry name" value="Galactose-binding domain-like"/>
    <property type="match status" value="2"/>
</dbReference>
<dbReference type="InterPro" id="IPR017853">
    <property type="entry name" value="GH"/>
</dbReference>
<evidence type="ECO:0000313" key="19">
    <source>
        <dbReference type="Proteomes" id="UP001589643"/>
    </source>
</evidence>
<evidence type="ECO:0000259" key="16">
    <source>
        <dbReference type="PROSITE" id="PS50847"/>
    </source>
</evidence>
<keyword evidence="10 13" id="KW-0119">Carbohydrate metabolism</keyword>
<keyword evidence="6 15" id="KW-0732">Signal</keyword>
<keyword evidence="14" id="KW-0472">Membrane</keyword>
<dbReference type="PANTHER" id="PTHR31490:SF88">
    <property type="entry name" value="BETA-XYLANASE"/>
    <property type="match status" value="1"/>
</dbReference>
<dbReference type="Gene3D" id="2.60.120.260">
    <property type="entry name" value="Galactose-binding domain-like"/>
    <property type="match status" value="2"/>
</dbReference>
<keyword evidence="5" id="KW-0858">Xylan degradation</keyword>
<reference evidence="18 19" key="1">
    <citation type="submission" date="2024-08" db="EMBL/GenBank/DDBJ databases">
        <title>Heavy metals resistant antinobacteria isolated from wastewater.</title>
        <authorList>
            <person name="Roman Ponce B."/>
            <person name="Blanco Mercado M.A."/>
            <person name="Avila Aldana I.N."/>
            <person name="Morales Arrieta S."/>
        </authorList>
    </citation>
    <scope>NUCLEOTIDE SEQUENCE [LARGE SCALE GENOMIC DNA]</scope>
    <source>
        <strain evidence="19">sma-1</strain>
    </source>
</reference>
<evidence type="ECO:0000256" key="9">
    <source>
        <dbReference type="ARBA" id="ARBA00023088"/>
    </source>
</evidence>
<keyword evidence="8 13" id="KW-0378">Hydrolase</keyword>
<evidence type="ECO:0000256" key="6">
    <source>
        <dbReference type="ARBA" id="ARBA00022729"/>
    </source>
</evidence>
<comment type="similarity">
    <text evidence="2 13">Belongs to the glycosyl hydrolase 10 (cellulase F) family.</text>
</comment>
<dbReference type="InterPro" id="IPR008979">
    <property type="entry name" value="Galactose-bd-like_sf"/>
</dbReference>
<dbReference type="Pfam" id="PF02018">
    <property type="entry name" value="CBM_4_9"/>
    <property type="match status" value="2"/>
</dbReference>
<dbReference type="SUPFAM" id="SSF51445">
    <property type="entry name" value="(Trans)glycosidases"/>
    <property type="match status" value="1"/>
</dbReference>
<evidence type="ECO:0000256" key="10">
    <source>
        <dbReference type="ARBA" id="ARBA00023277"/>
    </source>
</evidence>
<evidence type="ECO:0000259" key="17">
    <source>
        <dbReference type="PROSITE" id="PS51760"/>
    </source>
</evidence>
<dbReference type="InterPro" id="IPR003305">
    <property type="entry name" value="CenC_carb-bd"/>
</dbReference>
<dbReference type="PRINTS" id="PR00134">
    <property type="entry name" value="GLHYDRLASE10"/>
</dbReference>
<dbReference type="PROSITE" id="PS51760">
    <property type="entry name" value="GH10_2"/>
    <property type="match status" value="1"/>
</dbReference>
<dbReference type="RefSeq" id="WP_378717027.1">
    <property type="nucleotide sequence ID" value="NZ_JBHLHV010000001.1"/>
</dbReference>
<dbReference type="InterPro" id="IPR044846">
    <property type="entry name" value="GH10"/>
</dbReference>
<evidence type="ECO:0000256" key="4">
    <source>
        <dbReference type="ARBA" id="ARBA00022525"/>
    </source>
</evidence>
<dbReference type="SMART" id="SM00633">
    <property type="entry name" value="Glyco_10"/>
    <property type="match status" value="1"/>
</dbReference>
<dbReference type="InterPro" id="IPR001000">
    <property type="entry name" value="GH10_dom"/>
</dbReference>
<keyword evidence="14" id="KW-1133">Transmembrane helix</keyword>
<dbReference type="PROSITE" id="PS50847">
    <property type="entry name" value="GRAM_POS_ANCHORING"/>
    <property type="match status" value="1"/>
</dbReference>
<dbReference type="EC" id="3.2.1.8" evidence="13"/>
<comment type="catalytic activity">
    <reaction evidence="1 13">
        <text>Endohydrolysis of (1-&gt;4)-beta-D-xylosidic linkages in xylans.</text>
        <dbReference type="EC" id="3.2.1.8"/>
    </reaction>
</comment>
<evidence type="ECO:0000256" key="5">
    <source>
        <dbReference type="ARBA" id="ARBA00022651"/>
    </source>
</evidence>
<evidence type="ECO:0000256" key="3">
    <source>
        <dbReference type="ARBA" id="ARBA00022512"/>
    </source>
</evidence>
<dbReference type="PANTHER" id="PTHR31490">
    <property type="entry name" value="GLYCOSYL HYDROLASE"/>
    <property type="match status" value="1"/>
</dbReference>
<sequence>MRIRRPRLLAAAATAALAAPLLVATGAAAAPGATTPVVANDFSSPTLGDALTQSGGDGSTLDYVDGALVVRDRDADYVGIQTAPGILEPETEYTVSARVRLAAGTPDTQARWVGVPGYTWIGNTTITAGDWTTVTGTWTSPQTTEDVRLYLGTGDIAGTAAYTYLVDDVTVTATDGDPGTGPDAPGTVLIESTFDDGALGAWQPRAGSSGAGPTVEVVPGGADESSHAALVTDRTHEGDGILLDVTDTLLAGQTYAFSAALRFAPGADPGQGLTVSMRTDDGGTVAYTNLLQAESASATGWTTVAGDITIPGYDAAAELYIEARYNSGNTSPFLVDQVRVAVPEAGQGDLDLTPLKDTTDFPVGVAIDQRETSGAASDLLRHHFDQITPENHMKVEAWYDDQQRFQRHPQATALLDYAAANDLRLYGHVLLWHAQTPDWFFQDASGRELTDSEADKQLLRDRLATHIDDVARSIADDYGPFGSETNPLVAWDVVNEVISDQATPDGLRTSRWHDVLGEEFIHLAFRLADQAFNRDYAAPGSDRPVKLFINDYNTEQDAKGTQYEALVGRMVAAGTPLDGVGHQFHVSINTPVSALASTLDRFAGLGLMQAVTELDVTVNPATAANLARQGYYYRDAFEVFRGYHAGAPASEGLYSVTVWGLTDARSWRSEQAPLLFAGDLSAKSAFFGAIGQDDGLPPLVTTADVFRGDVGLDGAIADAAEWRNLPEHPLTGDAGGFQTRWSDNHLTVLVRSNVRPERIEFTYRDEQAAFGTGGDLAGRTVEADGAFYSVVQLPHEAPAVGATAAFDVRVFGADGLVGSWNSAGATGQLTFYEELSYLEIPRADTITVDAVVDDAWADAPRIETAKRVEGDATGATATVRTLWRDNVLYTLFEVVDPEIDTSNSDPWNRDGVEIFLDLGNTKSGAYGPNDTQIRITVDGDVTFGTGNEALQRSRLLESATARTANGYIVEAAIDLVGQSGGQSDVPLGGAGTFQGFDAQVNDARGGSRFAVHTWAEPTGTGYQTTSRWGVLHLVESPTTPGEPGGPGEPGEPDAWATVDIGDGRVAQGGSLPVRVSGLEPQQQIGATLYSDPIVVSGIPAADASGEVRFAVAVPRDLPTGEHTLVITSPGFDDIRVAVTVVSGASSGSGAAGGTASGSGSLSATGGELPWGAALAAAALLTAGGLFLALRRRRTP</sequence>
<proteinExistence type="inferred from homology"/>
<dbReference type="Pfam" id="PF00331">
    <property type="entry name" value="Glyco_hydro_10"/>
    <property type="match status" value="1"/>
</dbReference>
<dbReference type="InterPro" id="IPR010502">
    <property type="entry name" value="Carb-bd_dom_fam9"/>
</dbReference>
<keyword evidence="12 13" id="KW-0624">Polysaccharide degradation</keyword>
<keyword evidence="14" id="KW-0812">Transmembrane</keyword>
<evidence type="ECO:0000256" key="11">
    <source>
        <dbReference type="ARBA" id="ARBA00023295"/>
    </source>
</evidence>
<evidence type="ECO:0000256" key="14">
    <source>
        <dbReference type="SAM" id="Phobius"/>
    </source>
</evidence>
<dbReference type="SUPFAM" id="SSF49344">
    <property type="entry name" value="CBD9-like"/>
    <property type="match status" value="1"/>
</dbReference>
<dbReference type="EMBL" id="JBHLHV010000001">
    <property type="protein sequence ID" value="MFB8892012.1"/>
    <property type="molecule type" value="Genomic_DNA"/>
</dbReference>
<evidence type="ECO:0000256" key="1">
    <source>
        <dbReference type="ARBA" id="ARBA00000681"/>
    </source>
</evidence>
<comment type="caution">
    <text evidence="18">The sequence shown here is derived from an EMBL/GenBank/DDBJ whole genome shotgun (WGS) entry which is preliminary data.</text>
</comment>
<keyword evidence="9" id="KW-0572">Peptidoglycan-anchor</keyword>
<feature type="signal peptide" evidence="15">
    <location>
        <begin position="1"/>
        <end position="29"/>
    </location>
</feature>
<dbReference type="Gene3D" id="3.20.20.80">
    <property type="entry name" value="Glycosidases"/>
    <property type="match status" value="1"/>
</dbReference>
<evidence type="ECO:0000256" key="2">
    <source>
        <dbReference type="ARBA" id="ARBA00007495"/>
    </source>
</evidence>
<dbReference type="Proteomes" id="UP001589643">
    <property type="component" value="Unassembled WGS sequence"/>
</dbReference>
<feature type="transmembrane region" description="Helical" evidence="14">
    <location>
        <begin position="1168"/>
        <end position="1189"/>
    </location>
</feature>
<protein>
    <recommendedName>
        <fullName evidence="13">Beta-xylanase</fullName>
        <ecNumber evidence="13">3.2.1.8</ecNumber>
    </recommendedName>
</protein>
<dbReference type="InterPro" id="IPR019931">
    <property type="entry name" value="LPXTG_anchor"/>
</dbReference>
<keyword evidence="3" id="KW-0134">Cell wall</keyword>
<feature type="domain" description="Gram-positive cocci surface proteins LPxTG" evidence="16">
    <location>
        <begin position="1161"/>
        <end position="1195"/>
    </location>
</feature>
<keyword evidence="4" id="KW-0964">Secreted</keyword>
<evidence type="ECO:0000256" key="7">
    <source>
        <dbReference type="ARBA" id="ARBA00022737"/>
    </source>
</evidence>
<feature type="chain" id="PRO_5045454776" description="Beta-xylanase" evidence="15">
    <location>
        <begin position="30"/>
        <end position="1195"/>
    </location>
</feature>
<name>A0ABV5EQF0_9MICO</name>
<evidence type="ECO:0000256" key="12">
    <source>
        <dbReference type="ARBA" id="ARBA00023326"/>
    </source>
</evidence>
<evidence type="ECO:0000313" key="18">
    <source>
        <dbReference type="EMBL" id="MFB8892012.1"/>
    </source>
</evidence>
<keyword evidence="7" id="KW-0677">Repeat</keyword>
<keyword evidence="11 13" id="KW-0326">Glycosidase</keyword>